<dbReference type="Proteomes" id="UP000005436">
    <property type="component" value="Chromosome"/>
</dbReference>
<dbReference type="EMBL" id="CP003191">
    <property type="protein sequence ID" value="AEW20549.1"/>
    <property type="molecule type" value="Genomic_DNA"/>
</dbReference>
<organism evidence="1 2">
    <name type="scientific">Tannerella forsythia (strain ATCC 43037 / JCM 10827 / CCUG 21028 A / KCTC 5666 / FDC 338)</name>
    <name type="common">Bacteroides forsythus</name>
    <dbReference type="NCBI Taxonomy" id="203275"/>
    <lineage>
        <taxon>Bacteria</taxon>
        <taxon>Pseudomonadati</taxon>
        <taxon>Bacteroidota</taxon>
        <taxon>Bacteroidia</taxon>
        <taxon>Bacteroidales</taxon>
        <taxon>Tannerellaceae</taxon>
        <taxon>Tannerella</taxon>
    </lineage>
</organism>
<evidence type="ECO:0000313" key="2">
    <source>
        <dbReference type="Proteomes" id="UP000005436"/>
    </source>
</evidence>
<gene>
    <name evidence="1" type="ordered locus">BFO_3172</name>
</gene>
<evidence type="ECO:0000313" key="1">
    <source>
        <dbReference type="EMBL" id="AEW20549.1"/>
    </source>
</evidence>
<proteinExistence type="predicted"/>
<keyword evidence="2" id="KW-1185">Reference proteome</keyword>
<dbReference type="KEGG" id="tfo:BFO_3172"/>
<accession>G8UR36</accession>
<protein>
    <submittedName>
        <fullName evidence="1">Uncharacterized protein</fullName>
    </submittedName>
</protein>
<name>G8UR36_TANFA</name>
<dbReference type="AlphaFoldDB" id="G8UR36"/>
<sequence length="55" mass="6663">MSDQPRRKGHEKKNQSRQGKMYIPKYRVCQSCEDGFILLSALRYLIQIRWMECNK</sequence>
<dbReference type="HOGENOM" id="CLU_3030899_0_0_10"/>
<reference evidence="2" key="1">
    <citation type="submission" date="2011-12" db="EMBL/GenBank/DDBJ databases">
        <title>Complete sequence of Tannerella forsythia ATCC 43037.</title>
        <authorList>
            <person name="Dewhirst F."/>
            <person name="Tanner A."/>
            <person name="Izard J."/>
            <person name="Brinkac L."/>
            <person name="Durkin A.S."/>
            <person name="Hostetler J."/>
            <person name="Shetty J."/>
            <person name="Torralba M."/>
            <person name="Gill S."/>
            <person name="Nelson K."/>
        </authorList>
    </citation>
    <scope>NUCLEOTIDE SEQUENCE [LARGE SCALE GENOMIC DNA]</scope>
    <source>
        <strain evidence="2">ATCC 43037 / JCM 10827 / CCUG 33226 / KCTC 5666 / FDC 338</strain>
    </source>
</reference>
<dbReference type="STRING" id="203275.BFO_3172"/>